<dbReference type="GO" id="GO:0008270">
    <property type="term" value="F:zinc ion binding"/>
    <property type="evidence" value="ECO:0007669"/>
    <property type="project" value="InterPro"/>
</dbReference>
<evidence type="ECO:0000313" key="4">
    <source>
        <dbReference type="Proteomes" id="UP000515570"/>
    </source>
</evidence>
<protein>
    <submittedName>
        <fullName evidence="3">DUF222 domain-containing protein</fullName>
    </submittedName>
</protein>
<evidence type="ECO:0000259" key="2">
    <source>
        <dbReference type="SMART" id="SM00507"/>
    </source>
</evidence>
<proteinExistence type="inferred from homology"/>
<dbReference type="Pfam" id="PF01844">
    <property type="entry name" value="HNH"/>
    <property type="match status" value="1"/>
</dbReference>
<gene>
    <name evidence="3" type="ORF">HW450_00590</name>
</gene>
<dbReference type="InterPro" id="IPR003870">
    <property type="entry name" value="DUF222"/>
</dbReference>
<dbReference type="RefSeq" id="WP_182386119.1">
    <property type="nucleotide sequence ID" value="NZ_CP059833.1"/>
</dbReference>
<dbReference type="InterPro" id="IPR003615">
    <property type="entry name" value="HNH_nuc"/>
</dbReference>
<dbReference type="CDD" id="cd00085">
    <property type="entry name" value="HNHc"/>
    <property type="match status" value="1"/>
</dbReference>
<dbReference type="GO" id="GO:0004519">
    <property type="term" value="F:endonuclease activity"/>
    <property type="evidence" value="ECO:0007669"/>
    <property type="project" value="InterPro"/>
</dbReference>
<dbReference type="EMBL" id="CP059833">
    <property type="protein sequence ID" value="QMV85297.1"/>
    <property type="molecule type" value="Genomic_DNA"/>
</dbReference>
<reference evidence="3 4" key="1">
    <citation type="submission" date="2020-07" db="EMBL/GenBank/DDBJ databases">
        <title>non toxigenic Corynebacterium sp. nov from a clinical source.</title>
        <authorList>
            <person name="Bernier A.-M."/>
            <person name="Bernard K."/>
        </authorList>
    </citation>
    <scope>NUCLEOTIDE SEQUENCE [LARGE SCALE GENOMIC DNA]</scope>
    <source>
        <strain evidence="4">NML 93-0612</strain>
    </source>
</reference>
<dbReference type="AlphaFoldDB" id="A0A7G5FFA6"/>
<sequence length="390" mass="44096">MIKQATALLEHALHDGNCFESFGDLLALKEIVARLETRMAAGRSRRELEKSGASASEAYRIERRANNWWNPGVPVEHQDLILGAMEKLSPSSDRRTEIYQEAAHAALKSTPRQTRDYARKLVREENERLAQDPFEAYRQRRFRLGEQDEHGGCRFSGYAPTAVAALFKSLLDQAARADKKAHEIEDDRRTIAQRDADAFEQVIRWASSDRRSHTGHCSLIVSITESDEFDWRAKFGSNVGVDLNLFEINYLSSDKIIDYIQVHDHNGAAKQLVTANRTANFYQRISLFARDGVCQHPGCNEPASRCESHHVVPWSRGGPTSVDNMTLLCPKHHRQVDDSWIETHFEMVLGRPVMVHPDGTHERNESPAAQQAGGWQVVNGPPFEFTVTLS</sequence>
<dbReference type="Pfam" id="PF02720">
    <property type="entry name" value="DUF222"/>
    <property type="match status" value="1"/>
</dbReference>
<dbReference type="Proteomes" id="UP000515570">
    <property type="component" value="Chromosome"/>
</dbReference>
<keyword evidence="4" id="KW-1185">Reference proteome</keyword>
<dbReference type="InterPro" id="IPR002711">
    <property type="entry name" value="HNH"/>
</dbReference>
<comment type="similarity">
    <text evidence="1">Belongs to the Rv1128c/1148c/1588c/1702c/1945/3466 family.</text>
</comment>
<feature type="domain" description="HNH nuclease" evidence="2">
    <location>
        <begin position="282"/>
        <end position="334"/>
    </location>
</feature>
<dbReference type="Gene3D" id="1.10.30.50">
    <property type="match status" value="1"/>
</dbReference>
<dbReference type="GO" id="GO:0003676">
    <property type="term" value="F:nucleic acid binding"/>
    <property type="evidence" value="ECO:0007669"/>
    <property type="project" value="InterPro"/>
</dbReference>
<organism evidence="3 4">
    <name type="scientific">Corynebacterium hindlerae</name>
    <dbReference type="NCBI Taxonomy" id="699041"/>
    <lineage>
        <taxon>Bacteria</taxon>
        <taxon>Bacillati</taxon>
        <taxon>Actinomycetota</taxon>
        <taxon>Actinomycetes</taxon>
        <taxon>Mycobacteriales</taxon>
        <taxon>Corynebacteriaceae</taxon>
        <taxon>Corynebacterium</taxon>
    </lineage>
</organism>
<name>A0A7G5FFA6_9CORY</name>
<evidence type="ECO:0000256" key="1">
    <source>
        <dbReference type="ARBA" id="ARBA00023450"/>
    </source>
</evidence>
<dbReference type="SMART" id="SM00507">
    <property type="entry name" value="HNHc"/>
    <property type="match status" value="1"/>
</dbReference>
<evidence type="ECO:0000313" key="3">
    <source>
        <dbReference type="EMBL" id="QMV85297.1"/>
    </source>
</evidence>
<accession>A0A7G5FFA6</accession>